<evidence type="ECO:0000256" key="2">
    <source>
        <dbReference type="ARBA" id="ARBA00005814"/>
    </source>
</evidence>
<proteinExistence type="inferred from homology"/>
<dbReference type="InterPro" id="IPR013525">
    <property type="entry name" value="ABC2_TM"/>
</dbReference>
<gene>
    <name evidence="9" type="ORF">RIF29_24403</name>
</gene>
<dbReference type="AlphaFoldDB" id="A0AAN9EKG9"/>
<feature type="transmembrane region" description="Helical" evidence="7">
    <location>
        <begin position="23"/>
        <end position="45"/>
    </location>
</feature>
<dbReference type="GO" id="GO:0140359">
    <property type="term" value="F:ABC-type transporter activity"/>
    <property type="evidence" value="ECO:0007669"/>
    <property type="project" value="InterPro"/>
</dbReference>
<organism evidence="9 10">
    <name type="scientific">Crotalaria pallida</name>
    <name type="common">Smooth rattlebox</name>
    <name type="synonym">Crotalaria striata</name>
    <dbReference type="NCBI Taxonomy" id="3830"/>
    <lineage>
        <taxon>Eukaryota</taxon>
        <taxon>Viridiplantae</taxon>
        <taxon>Streptophyta</taxon>
        <taxon>Embryophyta</taxon>
        <taxon>Tracheophyta</taxon>
        <taxon>Spermatophyta</taxon>
        <taxon>Magnoliopsida</taxon>
        <taxon>eudicotyledons</taxon>
        <taxon>Gunneridae</taxon>
        <taxon>Pentapetalae</taxon>
        <taxon>rosids</taxon>
        <taxon>fabids</taxon>
        <taxon>Fabales</taxon>
        <taxon>Fabaceae</taxon>
        <taxon>Papilionoideae</taxon>
        <taxon>50 kb inversion clade</taxon>
        <taxon>genistoids sensu lato</taxon>
        <taxon>core genistoids</taxon>
        <taxon>Crotalarieae</taxon>
        <taxon>Crotalaria</taxon>
    </lineage>
</organism>
<comment type="similarity">
    <text evidence="2">Belongs to the ABC transporter superfamily. ABCG family. Eye pigment precursor importer (TC 3.A.1.204) subfamily.</text>
</comment>
<keyword evidence="3" id="KW-0813">Transport</keyword>
<dbReference type="PANTHER" id="PTHR48042">
    <property type="entry name" value="ABC TRANSPORTER G FAMILY MEMBER 11"/>
    <property type="match status" value="1"/>
</dbReference>
<keyword evidence="4 7" id="KW-0812">Transmembrane</keyword>
<protein>
    <recommendedName>
        <fullName evidence="8">ABC-2 type transporter transmembrane domain-containing protein</fullName>
    </recommendedName>
</protein>
<evidence type="ECO:0000256" key="1">
    <source>
        <dbReference type="ARBA" id="ARBA00004141"/>
    </source>
</evidence>
<feature type="domain" description="ABC-2 type transporter transmembrane" evidence="8">
    <location>
        <begin position="15"/>
        <end position="100"/>
    </location>
</feature>
<comment type="subcellular location">
    <subcellularLocation>
        <location evidence="1">Membrane</location>
        <topology evidence="1">Multi-pass membrane protein</topology>
    </subcellularLocation>
</comment>
<keyword evidence="5 7" id="KW-1133">Transmembrane helix</keyword>
<evidence type="ECO:0000259" key="8">
    <source>
        <dbReference type="Pfam" id="PF01061"/>
    </source>
</evidence>
<evidence type="ECO:0000313" key="10">
    <source>
        <dbReference type="Proteomes" id="UP001372338"/>
    </source>
</evidence>
<evidence type="ECO:0000256" key="6">
    <source>
        <dbReference type="ARBA" id="ARBA00023136"/>
    </source>
</evidence>
<dbReference type="EMBL" id="JAYWIO010000005">
    <property type="protein sequence ID" value="KAK7258816.1"/>
    <property type="molecule type" value="Genomic_DNA"/>
</dbReference>
<evidence type="ECO:0000256" key="4">
    <source>
        <dbReference type="ARBA" id="ARBA00022692"/>
    </source>
</evidence>
<sequence length="127" mass="14290">MVEAIINVDSNLFWHNRPEFSHLLYICLDLMGCIAIVESSMMIIASLVPNFLLGLIIGVGYIGVMMMTAGYFRQIHDLPKVFWRYPISYINYGAWGLQILLCLGDAAGRKSDHSDADIKFAEIAKEC</sequence>
<dbReference type="Pfam" id="PF01061">
    <property type="entry name" value="ABC2_membrane"/>
    <property type="match status" value="1"/>
</dbReference>
<evidence type="ECO:0000256" key="7">
    <source>
        <dbReference type="SAM" id="Phobius"/>
    </source>
</evidence>
<dbReference type="PANTHER" id="PTHR48042:SF15">
    <property type="entry name" value="ABC TRANSPORTER G FAMILY MEMBER 13"/>
    <property type="match status" value="1"/>
</dbReference>
<comment type="caution">
    <text evidence="9">The sequence shown here is derived from an EMBL/GenBank/DDBJ whole genome shotgun (WGS) entry which is preliminary data.</text>
</comment>
<accession>A0AAN9EKG9</accession>
<evidence type="ECO:0000256" key="5">
    <source>
        <dbReference type="ARBA" id="ARBA00022989"/>
    </source>
</evidence>
<name>A0AAN9EKG9_CROPI</name>
<evidence type="ECO:0000256" key="3">
    <source>
        <dbReference type="ARBA" id="ARBA00022448"/>
    </source>
</evidence>
<keyword evidence="6 7" id="KW-0472">Membrane</keyword>
<reference evidence="9 10" key="1">
    <citation type="submission" date="2024-01" db="EMBL/GenBank/DDBJ databases">
        <title>The genomes of 5 underutilized Papilionoideae crops provide insights into root nodulation and disease resistanc.</title>
        <authorList>
            <person name="Yuan L."/>
        </authorList>
    </citation>
    <scope>NUCLEOTIDE SEQUENCE [LARGE SCALE GENOMIC DNA]</scope>
    <source>
        <strain evidence="9">ZHUSHIDOU_FW_LH</strain>
        <tissue evidence="9">Leaf</tissue>
    </source>
</reference>
<evidence type="ECO:0000313" key="9">
    <source>
        <dbReference type="EMBL" id="KAK7258816.1"/>
    </source>
</evidence>
<keyword evidence="10" id="KW-1185">Reference proteome</keyword>
<dbReference type="InterPro" id="IPR052215">
    <property type="entry name" value="Plant_ABCG"/>
</dbReference>
<dbReference type="GO" id="GO:0016020">
    <property type="term" value="C:membrane"/>
    <property type="evidence" value="ECO:0007669"/>
    <property type="project" value="UniProtKB-SubCell"/>
</dbReference>
<feature type="transmembrane region" description="Helical" evidence="7">
    <location>
        <begin position="51"/>
        <end position="72"/>
    </location>
</feature>
<dbReference type="Proteomes" id="UP001372338">
    <property type="component" value="Unassembled WGS sequence"/>
</dbReference>